<evidence type="ECO:0000256" key="12">
    <source>
        <dbReference type="ARBA" id="ARBA00023145"/>
    </source>
</evidence>
<dbReference type="InterPro" id="IPR036790">
    <property type="entry name" value="Frizzled_dom_sf"/>
</dbReference>
<dbReference type="KEGG" id="osn:115223468"/>
<keyword evidence="3" id="KW-0964">Secreted</keyword>
<feature type="domain" description="MAM" evidence="20">
    <location>
        <begin position="1392"/>
        <end position="1549"/>
    </location>
</feature>
<organism evidence="22 23">
    <name type="scientific">Octopus sinensis</name>
    <name type="common">East Asian common octopus</name>
    <dbReference type="NCBI Taxonomy" id="2607531"/>
    <lineage>
        <taxon>Eukaryota</taxon>
        <taxon>Metazoa</taxon>
        <taxon>Spiralia</taxon>
        <taxon>Lophotrochozoa</taxon>
        <taxon>Mollusca</taxon>
        <taxon>Cephalopoda</taxon>
        <taxon>Coleoidea</taxon>
        <taxon>Octopodiformes</taxon>
        <taxon>Octopoda</taxon>
        <taxon>Incirrata</taxon>
        <taxon>Octopodidae</taxon>
        <taxon>Octopus</taxon>
    </lineage>
</organism>
<dbReference type="InterPro" id="IPR013320">
    <property type="entry name" value="ConA-like_dom_sf"/>
</dbReference>
<evidence type="ECO:0000313" key="23">
    <source>
        <dbReference type="RefSeq" id="XP_036368490.1"/>
    </source>
</evidence>
<dbReference type="Pfam" id="PF01392">
    <property type="entry name" value="Fz"/>
    <property type="match status" value="5"/>
</dbReference>
<feature type="domain" description="SEA" evidence="18">
    <location>
        <begin position="93"/>
        <end position="217"/>
    </location>
</feature>
<keyword evidence="10 17" id="KW-1133">Transmembrane helix</keyword>
<feature type="disulfide bond" evidence="15">
    <location>
        <begin position="957"/>
        <end position="972"/>
    </location>
</feature>
<evidence type="ECO:0000256" key="13">
    <source>
        <dbReference type="ARBA" id="ARBA00023157"/>
    </source>
</evidence>
<dbReference type="Pfam" id="PF01390">
    <property type="entry name" value="SEA"/>
    <property type="match status" value="1"/>
</dbReference>
<comment type="caution">
    <text evidence="15">Lacks conserved residue(s) required for the propagation of feature annotation.</text>
</comment>
<evidence type="ECO:0000256" key="9">
    <source>
        <dbReference type="ARBA" id="ARBA00022968"/>
    </source>
</evidence>
<dbReference type="GO" id="GO:0004252">
    <property type="term" value="F:serine-type endopeptidase activity"/>
    <property type="evidence" value="ECO:0007669"/>
    <property type="project" value="InterPro"/>
</dbReference>
<sequence length="1997" mass="221947">MSKEELSDPSIRVSGRKLKKLDHVYDNDGFTEYSEIHRKDIGSHPKVNTPPKDEDMLRNGCSRSTYVPLLVLFLMSVIATAAALAVIMTDKDEEKSKLIGYTVLNQTWKATYFNHSSADYQHLVQEFTTKMERQFKNSSFAADYKRIEILSVRPGSVIILYKIILITITEHLNNLIALIKEIFPDSDISNDGQFTTHSTNYPTTPAVPTTTTTATTTITTEVPTTTTTTTEVPTTTTTSKLTTTDNCFPLKFQKCLDAGYSRTMSPNIKGETAEEAIISFNTSALPIINSGCSPLSLHYMCGLLFPKCENGQAKYSCKSTCLAVEKNCGKNATLLPCDYLVDDKTYCFLPEPHTTASSSTTSSSIHHQSTATDVTRTTTQINENCFPLKFQKCLDAGYSRTMFPNIKGETAEGAIISFNTFALPIINSGCSPLSLHYMCGLLFPKCENGQAKFSCKSTCLAVQKGCGSNSTILDCGGLSDSEEHCFLPVSSTTTSVPASSTYTVHQTTVITHKTTDINDNCFPLKFQKCLDAGYSRTMFPNIKGETAEGAIISFNTSALPIINSGCSPLSLHYMCGLLFPKCENGQAKYSCKSTCLAVEKNCGKNATLLPCENLVDDETYCFLPEPHTTAPTTVSSTTTKSQTPAPDLCFDMKSHVCEQAGYKHTMFPNLFNDEDYQSAEKTFNSLASPVIQRKCSPLALHYVCGVIFPQCNALGQSRYSCQTTCLAVKRDCGESAIIFDCDFLIDDKAYCFLPPNITTDRPGVTNMTSTPPTTTTTTTTTKAEVTTLTPDLCIVMDFPTCVQAGYSKTMAPNLMNDNDLESMKRSFQTHAEPVLVRKCSSLTAHYFCGLLFPKCVKGISKYSCKSTCLTIQKECGSNSTLISCGNLTNDEKYCFLPPKPCDKEFHYECPDGQCIKSYERCDGKEQCKDGSDEHNCTCSYNDFACSNKKCIMKEWVCDGESDCSDASDEANCLKCKPDQFVCDDFSCINSSLRCDGVIQCPDGSDEQSCVSIEEDMLSIRIHEKFYPVCYSPMNEEFGIKACKKLGMESFRNITAVVTRYHATFAHLQNKSTTDSITSVFGPAVLKNNCSNSQVIRISCQPRSCGIAPLFNTFSKHVSSYVPMIVGGSDAEPGKIPWHAFLLIGKTLCSGSIITEYFILTAAHCVSGFKPESIEVYLGVYNISKIEPHRVVKKVQRIVSHDFIWVPKNDIALLQLETPIQFTNYIQPICLIGKDDIFTFASSCHASGFGHTSSKNPVPSKTLQMAKMSLWQTKKCNSTHVWDGRIKTSICAGHYSAQVAVCLGDSGGPLWCEDEFGLAKLVGITSFVADTCDKPGKPGVFTDVKLYLPWIEEKTACAFKCRDHSCLFDKALVCDRKPDCPDKSDEDICEKSVNCTFDDKFLCGYNMTDQWLWSGSRMDDSTVNFKHSREFPQFDHTHGGPPGRYICGHSKYSVMETPVFEANKAMCLRFFYQLWGKGTSELQVLLVNEITLNITELLTLTENSHQDSWQMASHTFKVVGNFSLKFVLRSSDMNGMAIDDVLVSPDACSDTSCLQNEISCYQEKDDNALCLRNETKCNILNHCRKTSSDEINCTDSSYHCNFSDGVLCGIAESPEADYSWIFVPASFIETLDHTSKASSGMLAYAPTHYETLEPWTQRMVLNLRQDNIPHCLNFYLKYESTANMQVSVRNQSEKLILWTYNKTSIVKWSKIQLTLPSVGQETELYFDVIGKVLDSSTKRRVMVDDISIERGTCKNLTCEPDWLPCKSGDMCYHSSKQCDRVIDCLDSSDEKKCKCRTDEFQCDSNICISYSKTCNGENDCTDGSDEVRHCDIYKNVNCSFEKEFKCGYKSNGTKFTWIRGSGTTPSANTGPSNDPFNKTESYMYTEGSKGEEGDIAAFTSPNFTASTVTSLTFYYSMYGEQMGTLQLMVNQLDIAQDTILWQKTGDQGKSWHYECVNLPTSKNVRISFLAIRSGHYTNDMAIDHIYLQYSKCPTRPIS</sequence>
<evidence type="ECO:0000256" key="8">
    <source>
        <dbReference type="ARBA" id="ARBA00022825"/>
    </source>
</evidence>
<feature type="transmembrane region" description="Helical" evidence="17">
    <location>
        <begin position="66"/>
        <end position="88"/>
    </location>
</feature>
<evidence type="ECO:0000313" key="22">
    <source>
        <dbReference type="Proteomes" id="UP000515154"/>
    </source>
</evidence>
<dbReference type="FunFam" id="2.40.10.10:FF:000146">
    <property type="entry name" value="Serine protease 53"/>
    <property type="match status" value="1"/>
</dbReference>
<dbReference type="SMART" id="SM00137">
    <property type="entry name" value="MAM"/>
    <property type="match status" value="2"/>
</dbReference>
<proteinExistence type="predicted"/>
<feature type="disulfide bond" evidence="15">
    <location>
        <begin position="982"/>
        <end position="1000"/>
    </location>
</feature>
<evidence type="ECO:0000259" key="19">
    <source>
        <dbReference type="PROSITE" id="PS50038"/>
    </source>
</evidence>
<keyword evidence="12" id="KW-0865">Zymogen</keyword>
<feature type="domain" description="FZ" evidence="19">
    <location>
        <begin position="380"/>
        <end position="466"/>
    </location>
</feature>
<feature type="disulfide bond" evidence="15">
    <location>
        <begin position="938"/>
        <end position="950"/>
    </location>
</feature>
<dbReference type="Gene3D" id="3.30.70.960">
    <property type="entry name" value="SEA domain"/>
    <property type="match status" value="1"/>
</dbReference>
<dbReference type="InterPro" id="IPR018114">
    <property type="entry name" value="TRYPSIN_HIS"/>
</dbReference>
<dbReference type="SMART" id="SM00063">
    <property type="entry name" value="FRI"/>
    <property type="match status" value="3"/>
</dbReference>
<feature type="disulfide bond" evidence="14">
    <location>
        <begin position="529"/>
        <end position="575"/>
    </location>
</feature>
<feature type="disulfide bond" evidence="15">
    <location>
        <begin position="994"/>
        <end position="1009"/>
    </location>
</feature>
<feature type="compositionally biased region" description="Low complexity" evidence="16">
    <location>
        <begin position="765"/>
        <end position="781"/>
    </location>
</feature>
<keyword evidence="9" id="KW-0735">Signal-anchor</keyword>
<feature type="disulfide bond" evidence="14">
    <location>
        <begin position="393"/>
        <end position="439"/>
    </location>
</feature>
<dbReference type="GO" id="GO:0005886">
    <property type="term" value="C:plasma membrane"/>
    <property type="evidence" value="ECO:0007669"/>
    <property type="project" value="UniProtKB-SubCell"/>
</dbReference>
<evidence type="ECO:0000259" key="18">
    <source>
        <dbReference type="PROSITE" id="PS50024"/>
    </source>
</evidence>
<evidence type="ECO:0000256" key="4">
    <source>
        <dbReference type="ARBA" id="ARBA00022670"/>
    </source>
</evidence>
<feature type="disulfide bond" evidence="15">
    <location>
        <begin position="1801"/>
        <end position="1819"/>
    </location>
</feature>
<dbReference type="PANTHER" id="PTHR24252">
    <property type="entry name" value="ACROSIN-RELATED"/>
    <property type="match status" value="1"/>
</dbReference>
<keyword evidence="4" id="KW-0645">Protease</keyword>
<dbReference type="InterPro" id="IPR020067">
    <property type="entry name" value="Frizzled_dom"/>
</dbReference>
<dbReference type="Gene3D" id="1.10.2000.10">
    <property type="entry name" value="Frizzled cysteine-rich domain"/>
    <property type="match status" value="5"/>
</dbReference>
<dbReference type="GO" id="GO:0006508">
    <property type="term" value="P:proteolysis"/>
    <property type="evidence" value="ECO:0007669"/>
    <property type="project" value="UniProtKB-KW"/>
</dbReference>
<keyword evidence="6" id="KW-0732">Signal</keyword>
<dbReference type="PROSITE" id="PS50060">
    <property type="entry name" value="MAM_2"/>
    <property type="match status" value="3"/>
</dbReference>
<evidence type="ECO:0000256" key="14">
    <source>
        <dbReference type="PROSITE-ProRule" id="PRU00090"/>
    </source>
</evidence>
<feature type="domain" description="FZ" evidence="19">
    <location>
        <begin position="649"/>
        <end position="796"/>
    </location>
</feature>
<dbReference type="InterPro" id="IPR036364">
    <property type="entry name" value="SEA_dom_sf"/>
</dbReference>
<dbReference type="InterPro" id="IPR002172">
    <property type="entry name" value="LDrepeatLR_classA_rpt"/>
</dbReference>
<evidence type="ECO:0000256" key="6">
    <source>
        <dbReference type="ARBA" id="ARBA00022729"/>
    </source>
</evidence>
<dbReference type="InterPro" id="IPR000082">
    <property type="entry name" value="SEA_dom"/>
</dbReference>
<dbReference type="InterPro" id="IPR009003">
    <property type="entry name" value="Peptidase_S1_PA"/>
</dbReference>
<dbReference type="CDD" id="cd07066">
    <property type="entry name" value="CRD_FZ"/>
    <property type="match status" value="5"/>
</dbReference>
<dbReference type="PROSITE" id="PS50024">
    <property type="entry name" value="SEA"/>
    <property type="match status" value="1"/>
</dbReference>
<comment type="subcellular location">
    <subcellularLocation>
        <location evidence="1">Cell membrane</location>
        <topology evidence="1">Single-pass type II membrane protein</topology>
    </subcellularLocation>
    <subcellularLocation>
        <location evidence="2">Secreted</location>
    </subcellularLocation>
</comment>
<dbReference type="CDD" id="cd00190">
    <property type="entry name" value="Tryp_SPc"/>
    <property type="match status" value="1"/>
</dbReference>
<dbReference type="InterPro" id="IPR000998">
    <property type="entry name" value="MAM_dom"/>
</dbReference>
<dbReference type="CDD" id="cd00112">
    <property type="entry name" value="LDLa"/>
    <property type="match status" value="6"/>
</dbReference>
<dbReference type="InterPro" id="IPR001254">
    <property type="entry name" value="Trypsin_dom"/>
</dbReference>
<feature type="domain" description="MAM" evidence="20">
    <location>
        <begin position="1835"/>
        <end position="1993"/>
    </location>
</feature>
<feature type="disulfide bond" evidence="15">
    <location>
        <begin position="945"/>
        <end position="963"/>
    </location>
</feature>
<dbReference type="PANTHER" id="PTHR24252:SF7">
    <property type="entry name" value="HYALIN"/>
    <property type="match status" value="1"/>
</dbReference>
<evidence type="ECO:0000256" key="16">
    <source>
        <dbReference type="SAM" id="MobiDB-lite"/>
    </source>
</evidence>
<evidence type="ECO:0000256" key="3">
    <source>
        <dbReference type="ARBA" id="ARBA00022525"/>
    </source>
</evidence>
<dbReference type="InterPro" id="IPR036055">
    <property type="entry name" value="LDL_receptor-like_sf"/>
</dbReference>
<dbReference type="PROSITE" id="PS50240">
    <property type="entry name" value="TRYPSIN_DOM"/>
    <property type="match status" value="1"/>
</dbReference>
<evidence type="ECO:0000256" key="10">
    <source>
        <dbReference type="ARBA" id="ARBA00022989"/>
    </source>
</evidence>
<dbReference type="Gene3D" id="4.10.400.10">
    <property type="entry name" value="Low-density Lipoprotein Receptor"/>
    <property type="match status" value="6"/>
</dbReference>
<accession>A0A7E6FM67</accession>
<gene>
    <name evidence="23" type="primary">LOC115223468</name>
</gene>
<feature type="disulfide bond" evidence="14">
    <location>
        <begin position="385"/>
        <end position="446"/>
    </location>
</feature>
<feature type="domain" description="MAM" evidence="20">
    <location>
        <begin position="1597"/>
        <end position="1754"/>
    </location>
</feature>
<feature type="domain" description="FZ" evidence="19">
    <location>
        <begin position="793"/>
        <end position="917"/>
    </location>
</feature>
<feature type="disulfide bond" evidence="15">
    <location>
        <begin position="909"/>
        <end position="927"/>
    </location>
</feature>
<feature type="disulfide bond" evidence="15">
    <location>
        <begin position="921"/>
        <end position="936"/>
    </location>
</feature>
<dbReference type="Gene3D" id="2.40.10.10">
    <property type="entry name" value="Trypsin-like serine proteases"/>
    <property type="match status" value="1"/>
</dbReference>
<evidence type="ECO:0000259" key="20">
    <source>
        <dbReference type="PROSITE" id="PS50060"/>
    </source>
</evidence>
<feature type="disulfide bond" evidence="14">
    <location>
        <begin position="521"/>
        <end position="582"/>
    </location>
</feature>
<feature type="disulfide bond" evidence="14">
    <location>
        <begin position="255"/>
        <end position="301"/>
    </location>
</feature>
<keyword evidence="13 15" id="KW-1015">Disulfide bond</keyword>
<dbReference type="PROSITE" id="PS00134">
    <property type="entry name" value="TRYPSIN_HIS"/>
    <property type="match status" value="1"/>
</dbReference>
<keyword evidence="22" id="KW-1185">Reference proteome</keyword>
<feature type="disulfide bond" evidence="15">
    <location>
        <begin position="1777"/>
        <end position="1792"/>
    </location>
</feature>
<evidence type="ECO:0000256" key="11">
    <source>
        <dbReference type="ARBA" id="ARBA00023136"/>
    </source>
</evidence>
<dbReference type="SUPFAM" id="SSF57424">
    <property type="entry name" value="LDL receptor-like module"/>
    <property type="match status" value="5"/>
</dbReference>
<feature type="domain" description="FZ" evidence="19">
    <location>
        <begin position="242"/>
        <end position="328"/>
    </location>
</feature>
<reference evidence="23" key="1">
    <citation type="submission" date="2025-08" db="UniProtKB">
        <authorList>
            <consortium name="RefSeq"/>
        </authorList>
    </citation>
    <scope>IDENTIFICATION</scope>
</reference>
<dbReference type="SUPFAM" id="SSF82671">
    <property type="entry name" value="SEA domain"/>
    <property type="match status" value="1"/>
</dbReference>
<keyword evidence="5 17" id="KW-0812">Transmembrane</keyword>
<feature type="disulfide bond" evidence="15">
    <location>
        <begin position="1794"/>
        <end position="1806"/>
    </location>
</feature>
<protein>
    <submittedName>
        <fullName evidence="23">Uncharacterized protein LOC115223468 isoform X1</fullName>
    </submittedName>
</protein>
<evidence type="ECO:0000259" key="21">
    <source>
        <dbReference type="PROSITE" id="PS50240"/>
    </source>
</evidence>
<feature type="region of interest" description="Disordered" evidence="16">
    <location>
        <begin position="762"/>
        <end position="781"/>
    </location>
</feature>
<feature type="disulfide bond" evidence="15">
    <location>
        <begin position="975"/>
        <end position="987"/>
    </location>
</feature>
<dbReference type="Proteomes" id="UP000515154">
    <property type="component" value="Linkage group LG23"/>
</dbReference>
<dbReference type="Pfam" id="PF00629">
    <property type="entry name" value="MAM"/>
    <property type="match status" value="3"/>
</dbReference>
<dbReference type="Pfam" id="PF00089">
    <property type="entry name" value="Trypsin"/>
    <property type="match status" value="1"/>
</dbReference>
<keyword evidence="8" id="KW-0720">Serine protease</keyword>
<dbReference type="SUPFAM" id="SSF63501">
    <property type="entry name" value="Frizzled cysteine-rich domain"/>
    <property type="match status" value="5"/>
</dbReference>
<dbReference type="GO" id="GO:0005576">
    <property type="term" value="C:extracellular region"/>
    <property type="evidence" value="ECO:0007669"/>
    <property type="project" value="UniProtKB-SubCell"/>
</dbReference>
<feature type="domain" description="FZ" evidence="19">
    <location>
        <begin position="516"/>
        <end position="652"/>
    </location>
</feature>
<keyword evidence="7" id="KW-0378">Hydrolase</keyword>
<dbReference type="PROSITE" id="PS50068">
    <property type="entry name" value="LDLRA_2"/>
    <property type="match status" value="6"/>
</dbReference>
<keyword evidence="11 17" id="KW-0472">Membrane</keyword>
<evidence type="ECO:0000256" key="1">
    <source>
        <dbReference type="ARBA" id="ARBA00004401"/>
    </source>
</evidence>
<dbReference type="RefSeq" id="XP_036368490.1">
    <property type="nucleotide sequence ID" value="XM_036512597.1"/>
</dbReference>
<dbReference type="Pfam" id="PF00057">
    <property type="entry name" value="Ldl_recept_a"/>
    <property type="match status" value="5"/>
</dbReference>
<evidence type="ECO:0000256" key="2">
    <source>
        <dbReference type="ARBA" id="ARBA00004613"/>
    </source>
</evidence>
<dbReference type="PROSITE" id="PS50038">
    <property type="entry name" value="FZ"/>
    <property type="match status" value="5"/>
</dbReference>
<name>A0A7E6FM67_9MOLL</name>
<dbReference type="PRINTS" id="PR00261">
    <property type="entry name" value="LDLRECEPTOR"/>
</dbReference>
<dbReference type="InterPro" id="IPR043504">
    <property type="entry name" value="Peptidase_S1_PA_chymotrypsin"/>
</dbReference>
<dbReference type="CDD" id="cd06263">
    <property type="entry name" value="MAM"/>
    <property type="match status" value="2"/>
</dbReference>
<dbReference type="SMART" id="SM00020">
    <property type="entry name" value="Tryp_SPc"/>
    <property type="match status" value="1"/>
</dbReference>
<evidence type="ECO:0000256" key="7">
    <source>
        <dbReference type="ARBA" id="ARBA00022801"/>
    </source>
</evidence>
<dbReference type="Gene3D" id="2.60.120.200">
    <property type="match status" value="3"/>
</dbReference>
<evidence type="ECO:0000256" key="17">
    <source>
        <dbReference type="SAM" id="Phobius"/>
    </source>
</evidence>
<evidence type="ECO:0000256" key="5">
    <source>
        <dbReference type="ARBA" id="ARBA00022692"/>
    </source>
</evidence>
<feature type="domain" description="Peptidase S1" evidence="21">
    <location>
        <begin position="1124"/>
        <end position="1355"/>
    </location>
</feature>
<feature type="disulfide bond" evidence="15">
    <location>
        <begin position="1373"/>
        <end position="1388"/>
    </location>
</feature>
<dbReference type="SUPFAM" id="SSF49899">
    <property type="entry name" value="Concanavalin A-like lectins/glucanases"/>
    <property type="match status" value="3"/>
</dbReference>
<dbReference type="SMART" id="SM00192">
    <property type="entry name" value="LDLa"/>
    <property type="match status" value="7"/>
</dbReference>
<dbReference type="SUPFAM" id="SSF50494">
    <property type="entry name" value="Trypsin-like serine proteases"/>
    <property type="match status" value="1"/>
</dbReference>
<evidence type="ECO:0000256" key="15">
    <source>
        <dbReference type="PROSITE-ProRule" id="PRU00124"/>
    </source>
</evidence>
<dbReference type="InterPro" id="IPR023415">
    <property type="entry name" value="LDLR_class-A_CS"/>
</dbReference>
<dbReference type="PROSITE" id="PS01209">
    <property type="entry name" value="LDLRA_1"/>
    <property type="match status" value="2"/>
</dbReference>
<feature type="disulfide bond" evidence="14">
    <location>
        <begin position="247"/>
        <end position="308"/>
    </location>
</feature>